<dbReference type="OrthoDB" id="6344334at2759"/>
<evidence type="ECO:0000256" key="9">
    <source>
        <dbReference type="ARBA" id="ARBA00023065"/>
    </source>
</evidence>
<feature type="binding site" evidence="15">
    <location>
        <position position="170"/>
    </location>
    <ligand>
        <name>Na(+)</name>
        <dbReference type="ChEBI" id="CHEBI:29101"/>
        <label>1</label>
    </ligand>
</feature>
<proteinExistence type="inferred from homology"/>
<feature type="transmembrane region" description="Helical" evidence="16">
    <location>
        <begin position="20"/>
        <end position="40"/>
    </location>
</feature>
<comment type="similarity">
    <text evidence="2">Belongs to the sodium:neurotransmitter symporter (SNF) (TC 2.A.22) family.</text>
</comment>
<reference evidence="17 18" key="1">
    <citation type="journal article" date="2011" name="Science">
        <title>The ecoresponsive genome of Daphnia pulex.</title>
        <authorList>
            <person name="Colbourne J.K."/>
            <person name="Pfrender M.E."/>
            <person name="Gilbert D."/>
            <person name="Thomas W.K."/>
            <person name="Tucker A."/>
            <person name="Oakley T.H."/>
            <person name="Tokishita S."/>
            <person name="Aerts A."/>
            <person name="Arnold G.J."/>
            <person name="Basu M.K."/>
            <person name="Bauer D.J."/>
            <person name="Caceres C.E."/>
            <person name="Carmel L."/>
            <person name="Casola C."/>
            <person name="Choi J.H."/>
            <person name="Detter J.C."/>
            <person name="Dong Q."/>
            <person name="Dusheyko S."/>
            <person name="Eads B.D."/>
            <person name="Frohlich T."/>
            <person name="Geiler-Samerotte K.A."/>
            <person name="Gerlach D."/>
            <person name="Hatcher P."/>
            <person name="Jogdeo S."/>
            <person name="Krijgsveld J."/>
            <person name="Kriventseva E.V."/>
            <person name="Kultz D."/>
            <person name="Laforsch C."/>
            <person name="Lindquist E."/>
            <person name="Lopez J."/>
            <person name="Manak J.R."/>
            <person name="Muller J."/>
            <person name="Pangilinan J."/>
            <person name="Patwardhan R.P."/>
            <person name="Pitluck S."/>
            <person name="Pritham E.J."/>
            <person name="Rechtsteiner A."/>
            <person name="Rho M."/>
            <person name="Rogozin I.B."/>
            <person name="Sakarya O."/>
            <person name="Salamov A."/>
            <person name="Schaack S."/>
            <person name="Shapiro H."/>
            <person name="Shiga Y."/>
            <person name="Skalitzky C."/>
            <person name="Smith Z."/>
            <person name="Souvorov A."/>
            <person name="Sung W."/>
            <person name="Tang Z."/>
            <person name="Tsuchiya D."/>
            <person name="Tu H."/>
            <person name="Vos H."/>
            <person name="Wang M."/>
            <person name="Wolf Y.I."/>
            <person name="Yamagata H."/>
            <person name="Yamada T."/>
            <person name="Ye Y."/>
            <person name="Shaw J.R."/>
            <person name="Andrews J."/>
            <person name="Crease T.J."/>
            <person name="Tang H."/>
            <person name="Lucas S.M."/>
            <person name="Robertson H.M."/>
            <person name="Bork P."/>
            <person name="Koonin E.V."/>
            <person name="Zdobnov E.M."/>
            <person name="Grigoriev I.V."/>
            <person name="Lynch M."/>
            <person name="Boore J.L."/>
        </authorList>
    </citation>
    <scope>NUCLEOTIDE SEQUENCE [LARGE SCALE GENOMIC DNA]</scope>
</reference>
<keyword evidence="6" id="KW-0029">Amino-acid transport</keyword>
<dbReference type="HOGENOM" id="CLU_1024009_0_0_1"/>
<dbReference type="InterPro" id="IPR000175">
    <property type="entry name" value="Na/ntran_symport"/>
</dbReference>
<protein>
    <recommendedName>
        <fullName evidence="14">Sodium-dependent nutrient amino acid transporter 1</fullName>
    </recommendedName>
</protein>
<feature type="binding site" evidence="15">
    <location>
        <position position="263"/>
    </location>
    <ligand>
        <name>Na(+)</name>
        <dbReference type="ChEBI" id="CHEBI:29101"/>
        <label>1</label>
    </ligand>
</feature>
<dbReference type="GO" id="GO:0015293">
    <property type="term" value="F:symporter activity"/>
    <property type="evidence" value="ECO:0007669"/>
    <property type="project" value="UniProtKB-KW"/>
</dbReference>
<keyword evidence="8 15" id="KW-0915">Sodium</keyword>
<dbReference type="GO" id="GO:0016020">
    <property type="term" value="C:membrane"/>
    <property type="evidence" value="ECO:0007669"/>
    <property type="project" value="UniProtKB-SubCell"/>
</dbReference>
<keyword evidence="10 16" id="KW-0472">Membrane</keyword>
<keyword evidence="4 16" id="KW-0812">Transmembrane</keyword>
<evidence type="ECO:0000256" key="5">
    <source>
        <dbReference type="ARBA" id="ARBA00022847"/>
    </source>
</evidence>
<evidence type="ECO:0000256" key="14">
    <source>
        <dbReference type="ARBA" id="ARBA00040215"/>
    </source>
</evidence>
<dbReference type="InterPro" id="IPR037272">
    <property type="entry name" value="SNS_sf"/>
</dbReference>
<evidence type="ECO:0000256" key="13">
    <source>
        <dbReference type="ARBA" id="ARBA00037785"/>
    </source>
</evidence>
<evidence type="ECO:0000256" key="15">
    <source>
        <dbReference type="PIRSR" id="PIRSR600175-1"/>
    </source>
</evidence>
<dbReference type="eggNOG" id="KOG3660">
    <property type="taxonomic scope" value="Eukaryota"/>
</dbReference>
<keyword evidence="5" id="KW-0769">Symport</keyword>
<keyword evidence="9" id="KW-0406">Ion transport</keyword>
<dbReference type="EMBL" id="GL732526">
    <property type="protein sequence ID" value="EFX87951.1"/>
    <property type="molecule type" value="Genomic_DNA"/>
</dbReference>
<dbReference type="SUPFAM" id="SSF161070">
    <property type="entry name" value="SNF-like"/>
    <property type="match status" value="1"/>
</dbReference>
<dbReference type="Pfam" id="PF00209">
    <property type="entry name" value="SNF"/>
    <property type="match status" value="1"/>
</dbReference>
<evidence type="ECO:0000256" key="4">
    <source>
        <dbReference type="ARBA" id="ARBA00022692"/>
    </source>
</evidence>
<dbReference type="GO" id="GO:0046872">
    <property type="term" value="F:metal ion binding"/>
    <property type="evidence" value="ECO:0007669"/>
    <property type="project" value="UniProtKB-KW"/>
</dbReference>
<keyword evidence="15" id="KW-0479">Metal-binding</keyword>
<feature type="transmembrane region" description="Helical" evidence="16">
    <location>
        <begin position="113"/>
        <end position="133"/>
    </location>
</feature>
<comment type="function">
    <text evidence="13">Unusual broad substrate spectrum amino acid:sodium cotransporter that promotes absorption of the D isomers of essential amino acids. Neutral amino acids are the preferred substrates, especially methionine and phenylalanine.</text>
</comment>
<evidence type="ECO:0000313" key="18">
    <source>
        <dbReference type="Proteomes" id="UP000000305"/>
    </source>
</evidence>
<evidence type="ECO:0000256" key="7">
    <source>
        <dbReference type="ARBA" id="ARBA00022989"/>
    </source>
</evidence>
<evidence type="ECO:0000256" key="2">
    <source>
        <dbReference type="ARBA" id="ARBA00006459"/>
    </source>
</evidence>
<comment type="subcellular location">
    <subcellularLocation>
        <location evidence="1">Membrane</location>
        <topology evidence="1">Multi-pass membrane protein</topology>
    </subcellularLocation>
</comment>
<evidence type="ECO:0000313" key="17">
    <source>
        <dbReference type="EMBL" id="EFX87951.1"/>
    </source>
</evidence>
<evidence type="ECO:0000256" key="1">
    <source>
        <dbReference type="ARBA" id="ARBA00004141"/>
    </source>
</evidence>
<dbReference type="AlphaFoldDB" id="E9FWT7"/>
<dbReference type="PROSITE" id="PS50267">
    <property type="entry name" value="NA_NEUROTRAN_SYMP_3"/>
    <property type="match status" value="1"/>
</dbReference>
<keyword evidence="11" id="KW-0325">Glycoprotein</keyword>
<feature type="transmembrane region" description="Helical" evidence="16">
    <location>
        <begin position="85"/>
        <end position="106"/>
    </location>
</feature>
<dbReference type="PANTHER" id="PTHR11616">
    <property type="entry name" value="SODIUM/CHLORIDE DEPENDENT TRANSPORTER"/>
    <property type="match status" value="1"/>
</dbReference>
<gene>
    <name evidence="17" type="ORF">DAPPUDRAFT_311404</name>
</gene>
<evidence type="ECO:0000256" key="12">
    <source>
        <dbReference type="ARBA" id="ARBA00023201"/>
    </source>
</evidence>
<keyword evidence="7 16" id="KW-1133">Transmembrane helix</keyword>
<feature type="transmembrane region" description="Helical" evidence="16">
    <location>
        <begin position="196"/>
        <end position="220"/>
    </location>
</feature>
<name>E9FWT7_DAPPU</name>
<dbReference type="GO" id="GO:0006865">
    <property type="term" value="P:amino acid transport"/>
    <property type="evidence" value="ECO:0007669"/>
    <property type="project" value="UniProtKB-KW"/>
</dbReference>
<accession>E9FWT7</accession>
<feature type="binding site" evidence="15">
    <location>
        <position position="260"/>
    </location>
    <ligand>
        <name>Na(+)</name>
        <dbReference type="ChEBI" id="CHEBI:29101"/>
        <label>1</label>
    </ligand>
</feature>
<dbReference type="InParanoid" id="E9FWT7"/>
<dbReference type="GO" id="GO:0006814">
    <property type="term" value="P:sodium ion transport"/>
    <property type="evidence" value="ECO:0007669"/>
    <property type="project" value="UniProtKB-KW"/>
</dbReference>
<dbReference type="KEGG" id="dpx:DAPPUDRAFT_311404"/>
<evidence type="ECO:0000256" key="3">
    <source>
        <dbReference type="ARBA" id="ARBA00022448"/>
    </source>
</evidence>
<dbReference type="Proteomes" id="UP000000305">
    <property type="component" value="Unassembled WGS sequence"/>
</dbReference>
<evidence type="ECO:0000256" key="11">
    <source>
        <dbReference type="ARBA" id="ARBA00023180"/>
    </source>
</evidence>
<feature type="transmembrane region" description="Helical" evidence="16">
    <location>
        <begin position="159"/>
        <end position="184"/>
    </location>
</feature>
<organism evidence="17 18">
    <name type="scientific">Daphnia pulex</name>
    <name type="common">Water flea</name>
    <dbReference type="NCBI Taxonomy" id="6669"/>
    <lineage>
        <taxon>Eukaryota</taxon>
        <taxon>Metazoa</taxon>
        <taxon>Ecdysozoa</taxon>
        <taxon>Arthropoda</taxon>
        <taxon>Crustacea</taxon>
        <taxon>Branchiopoda</taxon>
        <taxon>Diplostraca</taxon>
        <taxon>Cladocera</taxon>
        <taxon>Anomopoda</taxon>
        <taxon>Daphniidae</taxon>
        <taxon>Daphnia</taxon>
    </lineage>
</organism>
<keyword evidence="18" id="KW-1185">Reference proteome</keyword>
<keyword evidence="3" id="KW-0813">Transport</keyword>
<evidence type="ECO:0000256" key="6">
    <source>
        <dbReference type="ARBA" id="ARBA00022970"/>
    </source>
</evidence>
<evidence type="ECO:0000256" key="10">
    <source>
        <dbReference type="ARBA" id="ARBA00023136"/>
    </source>
</evidence>
<keyword evidence="12" id="KW-0739">Sodium transport</keyword>
<evidence type="ECO:0000256" key="16">
    <source>
        <dbReference type="SAM" id="Phobius"/>
    </source>
</evidence>
<sequence length="272" mass="29732">MSIGQLSGMGPLKFFGTNNLRPVFSGVGFFLMISSVYKAMSVTAAGMWPISNSITLMLGDAAKGLNNTVHFQEMDTMYGFTQLDALTVISLSITWVFAVLTVICGLKFISKISYITLLIPVTLIVILVARATYSNPLQMYSGLAYFLAPSWGKMLSISLWVRAITDTVLSMNLGFGVITFLSSLNPHKMNCFKSSVVLATFHTITLGFMLLLSCSASSTIAEMGSNQTDLILEAISSQVYEQYPPSEGWKIIFFVAVFLLTVDKLTEPSMSH</sequence>
<evidence type="ECO:0000256" key="8">
    <source>
        <dbReference type="ARBA" id="ARBA00023053"/>
    </source>
</evidence>
<dbReference type="PANTHER" id="PTHR11616:SF321">
    <property type="entry name" value="SODIUM-DEPENDENT NUTRIENT AMINO ACID TRANSPORTER 1-RELATED"/>
    <property type="match status" value="1"/>
</dbReference>